<dbReference type="InterPro" id="IPR023635">
    <property type="entry name" value="Peptide_deformylase"/>
</dbReference>
<protein>
    <recommendedName>
        <fullName evidence="5">Peptide deformylase</fullName>
        <shortName evidence="5">PDF</shortName>
        <ecNumber evidence="5">3.5.1.88</ecNumber>
    </recommendedName>
    <alternativeName>
        <fullName evidence="5">Polypeptide deformylase</fullName>
    </alternativeName>
</protein>
<keyword evidence="3 5" id="KW-0378">Hydrolase</keyword>
<dbReference type="PIRSF" id="PIRSF004749">
    <property type="entry name" value="Pep_def"/>
    <property type="match status" value="1"/>
</dbReference>
<comment type="similarity">
    <text evidence="1 5">Belongs to the polypeptide deformylase family.</text>
</comment>
<dbReference type="Gene3D" id="3.90.45.10">
    <property type="entry name" value="Peptide deformylase"/>
    <property type="match status" value="1"/>
</dbReference>
<comment type="catalytic activity">
    <reaction evidence="5">
        <text>N-terminal N-formyl-L-methionyl-[peptide] + H2O = N-terminal L-methionyl-[peptide] + formate</text>
        <dbReference type="Rhea" id="RHEA:24420"/>
        <dbReference type="Rhea" id="RHEA-COMP:10639"/>
        <dbReference type="Rhea" id="RHEA-COMP:10640"/>
        <dbReference type="ChEBI" id="CHEBI:15377"/>
        <dbReference type="ChEBI" id="CHEBI:15740"/>
        <dbReference type="ChEBI" id="CHEBI:49298"/>
        <dbReference type="ChEBI" id="CHEBI:64731"/>
        <dbReference type="EC" id="3.5.1.88"/>
    </reaction>
</comment>
<evidence type="ECO:0000313" key="8">
    <source>
        <dbReference type="Proteomes" id="UP000019486"/>
    </source>
</evidence>
<evidence type="ECO:0000256" key="3">
    <source>
        <dbReference type="ARBA" id="ARBA00022801"/>
    </source>
</evidence>
<dbReference type="PRINTS" id="PR01576">
    <property type="entry name" value="PDEFORMYLASE"/>
</dbReference>
<dbReference type="Pfam" id="PF01327">
    <property type="entry name" value="Pep_deformylase"/>
    <property type="match status" value="1"/>
</dbReference>
<dbReference type="EMBL" id="AVFL01000034">
    <property type="protein sequence ID" value="EWY36851.1"/>
    <property type="molecule type" value="Genomic_DNA"/>
</dbReference>
<gene>
    <name evidence="5" type="primary">def</name>
    <name evidence="7" type="ORF">N825_22985</name>
</gene>
<dbReference type="OrthoDB" id="9804313at2"/>
<reference evidence="7 8" key="1">
    <citation type="submission" date="2013-08" db="EMBL/GenBank/DDBJ databases">
        <title>The genome sequence of Skermanella stibiiresistens.</title>
        <authorList>
            <person name="Zhu W."/>
            <person name="Wang G."/>
        </authorList>
    </citation>
    <scope>NUCLEOTIDE SEQUENCE [LARGE SCALE GENOMIC DNA]</scope>
    <source>
        <strain evidence="7 8">SB22</strain>
    </source>
</reference>
<dbReference type="EC" id="3.5.1.88" evidence="5"/>
<dbReference type="SUPFAM" id="SSF56420">
    <property type="entry name" value="Peptide deformylase"/>
    <property type="match status" value="1"/>
</dbReference>
<proteinExistence type="inferred from homology"/>
<dbReference type="GO" id="GO:0006412">
    <property type="term" value="P:translation"/>
    <property type="evidence" value="ECO:0007669"/>
    <property type="project" value="UniProtKB-UniRule"/>
</dbReference>
<dbReference type="PATRIC" id="fig|1385369.3.peg.6074"/>
<dbReference type="RefSeq" id="WP_051513543.1">
    <property type="nucleotide sequence ID" value="NZ_AVFL01000034.1"/>
</dbReference>
<feature type="binding site" evidence="5">
    <location>
        <position position="153"/>
    </location>
    <ligand>
        <name>Fe cation</name>
        <dbReference type="ChEBI" id="CHEBI:24875"/>
    </ligand>
</feature>
<dbReference type="InterPro" id="IPR036821">
    <property type="entry name" value="Peptide_deformylase_sf"/>
</dbReference>
<comment type="caution">
    <text evidence="7">The sequence shown here is derived from an EMBL/GenBank/DDBJ whole genome shotgun (WGS) entry which is preliminary data.</text>
</comment>
<keyword evidence="2 5" id="KW-0479">Metal-binding</keyword>
<keyword evidence="4 5" id="KW-0648">Protein biosynthesis</keyword>
<evidence type="ECO:0000313" key="7">
    <source>
        <dbReference type="EMBL" id="EWY36851.1"/>
    </source>
</evidence>
<dbReference type="PANTHER" id="PTHR10458">
    <property type="entry name" value="PEPTIDE DEFORMYLASE"/>
    <property type="match status" value="1"/>
</dbReference>
<evidence type="ECO:0000256" key="6">
    <source>
        <dbReference type="SAM" id="MobiDB-lite"/>
    </source>
</evidence>
<evidence type="ECO:0000256" key="2">
    <source>
        <dbReference type="ARBA" id="ARBA00022723"/>
    </source>
</evidence>
<dbReference type="FunFam" id="3.90.45.10:FF:000003">
    <property type="entry name" value="Peptide deformylase"/>
    <property type="match status" value="1"/>
</dbReference>
<accession>W9GW23</accession>
<feature type="binding site" evidence="5">
    <location>
        <position position="149"/>
    </location>
    <ligand>
        <name>Fe cation</name>
        <dbReference type="ChEBI" id="CHEBI:24875"/>
    </ligand>
</feature>
<sequence length="210" mass="22992">MAILKIARMGHPVLRRIADPVEDPFDPEIQRLIADMAETMADASGAGLAAPQVHAAKRIIMFIVPAERATLEGEEDRPRGLSVLINPVIEPVIGPGGTGMVPGWEGCLSIPGLRGIVPRHAHIRYRGLDAKGQPVEREAKGFHARVVQHELDHLDGILYLDRMPSLDLLTFNEEIRYFPDDLSELAFRGRDATSNDRTPGTVRDGSGTPE</sequence>
<feature type="binding site" evidence="5">
    <location>
        <position position="107"/>
    </location>
    <ligand>
        <name>Fe cation</name>
        <dbReference type="ChEBI" id="CHEBI:24875"/>
    </ligand>
</feature>
<dbReference type="CDD" id="cd00487">
    <property type="entry name" value="Pep_deformylase"/>
    <property type="match status" value="1"/>
</dbReference>
<name>W9GW23_9PROT</name>
<comment type="function">
    <text evidence="5">Removes the formyl group from the N-terminal Met of newly synthesized proteins. Requires at least a dipeptide for an efficient rate of reaction. N-terminal L-methionine is a prerequisite for activity but the enzyme has broad specificity at other positions.</text>
</comment>
<feature type="active site" evidence="5">
    <location>
        <position position="150"/>
    </location>
</feature>
<keyword evidence="5" id="KW-0408">Iron</keyword>
<dbReference type="GO" id="GO:0046872">
    <property type="term" value="F:metal ion binding"/>
    <property type="evidence" value="ECO:0007669"/>
    <property type="project" value="UniProtKB-KW"/>
</dbReference>
<dbReference type="GO" id="GO:0042586">
    <property type="term" value="F:peptide deformylase activity"/>
    <property type="evidence" value="ECO:0007669"/>
    <property type="project" value="UniProtKB-UniRule"/>
</dbReference>
<comment type="cofactor">
    <cofactor evidence="5">
        <name>Fe(2+)</name>
        <dbReference type="ChEBI" id="CHEBI:29033"/>
    </cofactor>
    <text evidence="5">Binds 1 Fe(2+) ion.</text>
</comment>
<dbReference type="AlphaFoldDB" id="W9GW23"/>
<dbReference type="HAMAP" id="MF_00163">
    <property type="entry name" value="Pep_deformylase"/>
    <property type="match status" value="1"/>
</dbReference>
<organism evidence="7 8">
    <name type="scientific">Skermanella stibiiresistens SB22</name>
    <dbReference type="NCBI Taxonomy" id="1385369"/>
    <lineage>
        <taxon>Bacteria</taxon>
        <taxon>Pseudomonadati</taxon>
        <taxon>Pseudomonadota</taxon>
        <taxon>Alphaproteobacteria</taxon>
        <taxon>Rhodospirillales</taxon>
        <taxon>Azospirillaceae</taxon>
        <taxon>Skermanella</taxon>
    </lineage>
</organism>
<feature type="region of interest" description="Disordered" evidence="6">
    <location>
        <begin position="189"/>
        <end position="210"/>
    </location>
</feature>
<keyword evidence="8" id="KW-1185">Reference proteome</keyword>
<dbReference type="NCBIfam" id="TIGR00079">
    <property type="entry name" value="pept_deformyl"/>
    <property type="match status" value="1"/>
</dbReference>
<evidence type="ECO:0000256" key="1">
    <source>
        <dbReference type="ARBA" id="ARBA00010759"/>
    </source>
</evidence>
<evidence type="ECO:0000256" key="5">
    <source>
        <dbReference type="HAMAP-Rule" id="MF_00163"/>
    </source>
</evidence>
<dbReference type="NCBIfam" id="NF001159">
    <property type="entry name" value="PRK00150.1-3"/>
    <property type="match status" value="1"/>
</dbReference>
<evidence type="ECO:0000256" key="4">
    <source>
        <dbReference type="ARBA" id="ARBA00022917"/>
    </source>
</evidence>
<dbReference type="Proteomes" id="UP000019486">
    <property type="component" value="Unassembled WGS sequence"/>
</dbReference>
<dbReference type="PANTHER" id="PTHR10458:SF22">
    <property type="entry name" value="PEPTIDE DEFORMYLASE"/>
    <property type="match status" value="1"/>
</dbReference>
<dbReference type="STRING" id="1385369.N825_22985"/>